<organism evidence="3 4">
    <name type="scientific">Natrinema hispanicum</name>
    <dbReference type="NCBI Taxonomy" id="392421"/>
    <lineage>
        <taxon>Archaea</taxon>
        <taxon>Methanobacteriati</taxon>
        <taxon>Methanobacteriota</taxon>
        <taxon>Stenosarchaea group</taxon>
        <taxon>Halobacteria</taxon>
        <taxon>Halobacteriales</taxon>
        <taxon>Natrialbaceae</taxon>
        <taxon>Natrinema</taxon>
    </lineage>
</organism>
<evidence type="ECO:0000313" key="2">
    <source>
        <dbReference type="EMBL" id="SDC00241.1"/>
    </source>
</evidence>
<keyword evidence="1" id="KW-1133">Transmembrane helix</keyword>
<dbReference type="Proteomes" id="UP000199320">
    <property type="component" value="Unassembled WGS sequence"/>
</dbReference>
<dbReference type="EMBL" id="FOIC01000002">
    <property type="protein sequence ID" value="SES89761.1"/>
    <property type="molecule type" value="Genomic_DNA"/>
</dbReference>
<feature type="transmembrane region" description="Helical" evidence="1">
    <location>
        <begin position="153"/>
        <end position="171"/>
    </location>
</feature>
<sequence length="184" mass="19448">MMATTHAFTGLAIVAPLAYALPEFATALAVGAILGGIAPDFDLVFAHRRTLHFPVTGLAVAVPAVAVAASTPSSLTVAVAAAAVTAWLHAASDAIGGGLEMDPWNDRTERAVYDHVRSQWIRPRRWIRYDGAPEDAAVAVALAIPALVVFDGWLTPVIAGGVAISLCYALVRRRLVAWTPDWLE</sequence>
<dbReference type="Proteomes" id="UP000324021">
    <property type="component" value="Unassembled WGS sequence"/>
</dbReference>
<evidence type="ECO:0000256" key="1">
    <source>
        <dbReference type="SAM" id="Phobius"/>
    </source>
</evidence>
<evidence type="ECO:0000313" key="5">
    <source>
        <dbReference type="Proteomes" id="UP000324021"/>
    </source>
</evidence>
<dbReference type="AlphaFoldDB" id="A0A1I0A6K8"/>
<keyword evidence="1" id="KW-0812">Transmembrane</keyword>
<reference evidence="4 5" key="1">
    <citation type="submission" date="2016-10" db="EMBL/GenBank/DDBJ databases">
        <authorList>
            <person name="Varghese N."/>
            <person name="Submissions S."/>
        </authorList>
    </citation>
    <scope>NUCLEOTIDE SEQUENCE [LARGE SCALE GENOMIC DNA]</scope>
    <source>
        <strain evidence="2 5">CDM_1</strain>
        <strain evidence="4">CDM_6</strain>
    </source>
</reference>
<evidence type="ECO:0000313" key="4">
    <source>
        <dbReference type="Proteomes" id="UP000199320"/>
    </source>
</evidence>
<keyword evidence="4" id="KW-1185">Reference proteome</keyword>
<name>A0A1I0A6K8_9EURY</name>
<dbReference type="EMBL" id="FMZP01000001">
    <property type="protein sequence ID" value="SDC00241.1"/>
    <property type="molecule type" value="Genomic_DNA"/>
</dbReference>
<dbReference type="OrthoDB" id="204671at2157"/>
<gene>
    <name evidence="3" type="ORF">SAMN04488694_102254</name>
    <name evidence="2" type="ORF">SAMN05192552_100195</name>
</gene>
<accession>A0A1I0A6K8</accession>
<evidence type="ECO:0000313" key="3">
    <source>
        <dbReference type="EMBL" id="SES89761.1"/>
    </source>
</evidence>
<proteinExistence type="predicted"/>
<keyword evidence="1" id="KW-0472">Membrane</keyword>
<dbReference type="STRING" id="392421.SAMN04488694_102254"/>
<dbReference type="RefSeq" id="WP_092929925.1">
    <property type="nucleotide sequence ID" value="NZ_FMZP01000001.1"/>
</dbReference>
<evidence type="ECO:0008006" key="6">
    <source>
        <dbReference type="Google" id="ProtNLM"/>
    </source>
</evidence>
<reference evidence="3" key="2">
    <citation type="submission" date="2016-10" db="EMBL/GenBank/DDBJ databases">
        <authorList>
            <person name="de Groot N.N."/>
        </authorList>
    </citation>
    <scope>NUCLEOTIDE SEQUENCE [LARGE SCALE GENOMIC DNA]</scope>
    <source>
        <strain evidence="3">CDM_6</strain>
    </source>
</reference>
<protein>
    <recommendedName>
        <fullName evidence="6">LexA-binding, inner membrane-associated hydrolase</fullName>
    </recommendedName>
</protein>